<reference evidence="2 3" key="1">
    <citation type="submission" date="2017-07" db="EMBL/GenBank/DDBJ databases">
        <title>Draft Genome Sequences of Select Purple Nonsulfur Bacteria.</title>
        <authorList>
            <person name="Lasarre B."/>
            <person name="Mckinlay J.B."/>
        </authorList>
    </citation>
    <scope>NUCLEOTIDE SEQUENCE [LARGE SCALE GENOMIC DNA]</scope>
    <source>
        <strain evidence="2 3">DSM 5909</strain>
    </source>
</reference>
<feature type="signal peptide" evidence="1">
    <location>
        <begin position="1"/>
        <end position="20"/>
    </location>
</feature>
<evidence type="ECO:0000256" key="1">
    <source>
        <dbReference type="SAM" id="SignalP"/>
    </source>
</evidence>
<dbReference type="RefSeq" id="WP_111419701.1">
    <property type="nucleotide sequence ID" value="NZ_NPEX01000088.1"/>
</dbReference>
<dbReference type="OrthoDB" id="8452009at2"/>
<feature type="chain" id="PRO_5016337131" evidence="1">
    <location>
        <begin position="21"/>
        <end position="75"/>
    </location>
</feature>
<name>A0A327KZG6_9BRAD</name>
<evidence type="ECO:0000313" key="3">
    <source>
        <dbReference type="Proteomes" id="UP000249130"/>
    </source>
</evidence>
<gene>
    <name evidence="2" type="ORF">CH341_14300</name>
</gene>
<keyword evidence="1" id="KW-0732">Signal</keyword>
<dbReference type="Proteomes" id="UP000249130">
    <property type="component" value="Unassembled WGS sequence"/>
</dbReference>
<proteinExistence type="predicted"/>
<dbReference type="AlphaFoldDB" id="A0A327KZG6"/>
<keyword evidence="3" id="KW-1185">Reference proteome</keyword>
<organism evidence="2 3">
    <name type="scientific">Rhodoplanes roseus</name>
    <dbReference type="NCBI Taxonomy" id="29409"/>
    <lineage>
        <taxon>Bacteria</taxon>
        <taxon>Pseudomonadati</taxon>
        <taxon>Pseudomonadota</taxon>
        <taxon>Alphaproteobacteria</taxon>
        <taxon>Hyphomicrobiales</taxon>
        <taxon>Nitrobacteraceae</taxon>
        <taxon>Rhodoplanes</taxon>
    </lineage>
</organism>
<sequence>MKHLVIATGILVAASGIAAAQTTEYYIVQDTATKRCTIVDKKPTTQTTVVVGDGKVYTSRSEAETAVKTVKVCTQ</sequence>
<dbReference type="EMBL" id="NPEX01000088">
    <property type="protein sequence ID" value="RAI43454.1"/>
    <property type="molecule type" value="Genomic_DNA"/>
</dbReference>
<protein>
    <submittedName>
        <fullName evidence="2">Uncharacterized protein</fullName>
    </submittedName>
</protein>
<comment type="caution">
    <text evidence="2">The sequence shown here is derived from an EMBL/GenBank/DDBJ whole genome shotgun (WGS) entry which is preliminary data.</text>
</comment>
<evidence type="ECO:0000313" key="2">
    <source>
        <dbReference type="EMBL" id="RAI43454.1"/>
    </source>
</evidence>
<accession>A0A327KZG6</accession>